<keyword evidence="2" id="KW-0472">Membrane</keyword>
<dbReference type="OrthoDB" id="6057745at2"/>
<accession>A0A344J9A4</accession>
<dbReference type="EMBL" id="CP029556">
    <property type="protein sequence ID" value="AXA85614.1"/>
    <property type="molecule type" value="Genomic_DNA"/>
</dbReference>
<dbReference type="RefSeq" id="WP_112927815.1">
    <property type="nucleotide sequence ID" value="NZ_CP029556.1"/>
</dbReference>
<protein>
    <submittedName>
        <fullName evidence="3">Uncharacterized protein</fullName>
    </submittedName>
</protein>
<organism evidence="3 4">
    <name type="scientific">Solilutibacter oculi</name>
    <dbReference type="NCBI Taxonomy" id="2698682"/>
    <lineage>
        <taxon>Bacteria</taxon>
        <taxon>Pseudomonadati</taxon>
        <taxon>Pseudomonadota</taxon>
        <taxon>Gammaproteobacteria</taxon>
        <taxon>Lysobacterales</taxon>
        <taxon>Lysobacteraceae</taxon>
        <taxon>Solilutibacter</taxon>
    </lineage>
</organism>
<proteinExistence type="predicted"/>
<dbReference type="KEGG" id="lue:DCD74_11020"/>
<dbReference type="Proteomes" id="UP000251842">
    <property type="component" value="Chromosome"/>
</dbReference>
<feature type="transmembrane region" description="Helical" evidence="2">
    <location>
        <begin position="58"/>
        <end position="75"/>
    </location>
</feature>
<evidence type="ECO:0000256" key="1">
    <source>
        <dbReference type="SAM" id="MobiDB-lite"/>
    </source>
</evidence>
<keyword evidence="2" id="KW-0812">Transmembrane</keyword>
<evidence type="ECO:0000313" key="4">
    <source>
        <dbReference type="Proteomes" id="UP000251842"/>
    </source>
</evidence>
<feature type="region of interest" description="Disordered" evidence="1">
    <location>
        <begin position="84"/>
        <end position="106"/>
    </location>
</feature>
<name>A0A344J9A4_9GAMM</name>
<reference evidence="4" key="1">
    <citation type="submission" date="2018-05" db="EMBL/GenBank/DDBJ databases">
        <title>Luteimonas pekinense sp. nov., isolated from human Meibomian gland secretions, Beijing, China.</title>
        <authorList>
            <person name="Wen T."/>
            <person name="Bai H."/>
            <person name="Lv H."/>
        </authorList>
    </citation>
    <scope>NUCLEOTIDE SEQUENCE [LARGE SCALE GENOMIC DNA]</scope>
    <source>
        <strain evidence="4">83-4</strain>
    </source>
</reference>
<evidence type="ECO:0000313" key="3">
    <source>
        <dbReference type="EMBL" id="AXA85614.1"/>
    </source>
</evidence>
<dbReference type="AlphaFoldDB" id="A0A344J9A4"/>
<gene>
    <name evidence="3" type="ORF">DCD74_11020</name>
</gene>
<keyword evidence="2" id="KW-1133">Transmembrane helix</keyword>
<keyword evidence="4" id="KW-1185">Reference proteome</keyword>
<sequence>MSKLEDIAGRASDIASQLGGSLKHSMPDKALKWVETGAALGAMRTGTRVATRFVRRNPAVAVAAAAGAGLLWYAARRRAKRLEADAPIEGSAKRVEAKRGSRRKSS</sequence>
<evidence type="ECO:0000256" key="2">
    <source>
        <dbReference type="SAM" id="Phobius"/>
    </source>
</evidence>